<evidence type="ECO:0000259" key="1">
    <source>
        <dbReference type="Pfam" id="PF07238"/>
    </source>
</evidence>
<dbReference type="GO" id="GO:0035438">
    <property type="term" value="F:cyclic-di-GMP binding"/>
    <property type="evidence" value="ECO:0007669"/>
    <property type="project" value="InterPro"/>
</dbReference>
<feature type="domain" description="PilZ" evidence="1">
    <location>
        <begin position="152"/>
        <end position="255"/>
    </location>
</feature>
<dbReference type="Gene3D" id="2.40.10.220">
    <property type="entry name" value="predicted glycosyltransferase like domains"/>
    <property type="match status" value="1"/>
</dbReference>
<proteinExistence type="predicted"/>
<gene>
    <name evidence="2" type="ORF">MAGMO_0807</name>
</gene>
<dbReference type="EMBL" id="LO017727">
    <property type="protein sequence ID" value="CRH05008.1"/>
    <property type="molecule type" value="Genomic_DNA"/>
</dbReference>
<organism evidence="2">
    <name type="scientific">Magnetococcus massalia (strain MO-1)</name>
    <dbReference type="NCBI Taxonomy" id="451514"/>
    <lineage>
        <taxon>Bacteria</taxon>
        <taxon>Pseudomonadati</taxon>
        <taxon>Pseudomonadota</taxon>
        <taxon>Magnetococcia</taxon>
        <taxon>Magnetococcales</taxon>
        <taxon>Magnetococcaceae</taxon>
        <taxon>Magnetococcus</taxon>
    </lineage>
</organism>
<dbReference type="InterPro" id="IPR009875">
    <property type="entry name" value="PilZ_domain"/>
</dbReference>
<dbReference type="Pfam" id="PF07238">
    <property type="entry name" value="PilZ"/>
    <property type="match status" value="1"/>
</dbReference>
<accession>A0A1S7LEP8</accession>
<name>A0A1S7LEP8_MAGMO</name>
<reference evidence="2" key="1">
    <citation type="submission" date="2015-04" db="EMBL/GenBank/DDBJ databases">
        <authorList>
            <person name="Syromyatnikov M.Y."/>
            <person name="Popov V.N."/>
        </authorList>
    </citation>
    <scope>NUCLEOTIDE SEQUENCE</scope>
    <source>
        <strain evidence="2">MO-1</strain>
    </source>
</reference>
<evidence type="ECO:0000313" key="2">
    <source>
        <dbReference type="EMBL" id="CRH05008.1"/>
    </source>
</evidence>
<sequence length="273" mass="31129">MAETKGDGKTKRFLKSLIQTSKGEGKNLSVADEDGCFKIEEEEEIRKVIVRAIEEHLPVQIQLNDEQDAFTYYTYFERQNDTTLYLEDGRYALLGALDPPVGNIKVRNATFVFLQMFTELHLVRTKVRFQKIFDQKIIQIGFPRYLQQEPQKRATVRASIESRWPFSLDIIRQSGVKFTAKPFDLSTGGCAFYYSGKIPKITEGSRVDVVVHWPQGAAITVEAAVIGPFSKAGHSGYRLRFLVGSYDLARQLEEVVTLAQRMKLKKRTKMFGS</sequence>
<dbReference type="AlphaFoldDB" id="A0A1S7LEP8"/>
<protein>
    <recommendedName>
        <fullName evidence="1">PilZ domain-containing protein</fullName>
    </recommendedName>
</protein>